<dbReference type="eggNOG" id="COG0318">
    <property type="taxonomic scope" value="Bacteria"/>
</dbReference>
<proteinExistence type="predicted"/>
<dbReference type="InterPro" id="IPR042099">
    <property type="entry name" value="ANL_N_sf"/>
</dbReference>
<dbReference type="RefSeq" id="WP_002639478.1">
    <property type="nucleotide sequence ID" value="NZ_CP012109.1"/>
</dbReference>
<accession>A0A0H4WPS7</accession>
<dbReference type="AlphaFoldDB" id="A0A0H4WPS7"/>
<dbReference type="Pfam" id="PF00501">
    <property type="entry name" value="AMP-binding"/>
    <property type="match status" value="1"/>
</dbReference>
<reference evidence="2 3" key="1">
    <citation type="journal article" date="2016" name="PLoS ONE">
        <title>Complete Genome Sequence and Comparative Genomics of a Novel Myxobacterium Myxococcus hansupus.</title>
        <authorList>
            <person name="Sharma G."/>
            <person name="Narwani T."/>
            <person name="Subramanian S."/>
        </authorList>
    </citation>
    <scope>NUCLEOTIDE SEQUENCE [LARGE SCALE GENOMIC DNA]</scope>
    <source>
        <strain evidence="3">mixupus</strain>
    </source>
</reference>
<evidence type="ECO:0000313" key="3">
    <source>
        <dbReference type="Proteomes" id="UP000009026"/>
    </source>
</evidence>
<evidence type="ECO:0000313" key="2">
    <source>
        <dbReference type="EMBL" id="AKQ65501.1"/>
    </source>
</evidence>
<dbReference type="Proteomes" id="UP000009026">
    <property type="component" value="Chromosome"/>
</dbReference>
<dbReference type="OrthoDB" id="5479867at2"/>
<dbReference type="KEGG" id="mym:A176_002413"/>
<protein>
    <recommendedName>
        <fullName evidence="1">AMP-dependent synthetase/ligase domain-containing protein</fullName>
    </recommendedName>
</protein>
<organism evidence="2 3">
    <name type="scientific">Pseudomyxococcus hansupus</name>
    <dbReference type="NCBI Taxonomy" id="1297742"/>
    <lineage>
        <taxon>Bacteria</taxon>
        <taxon>Pseudomonadati</taxon>
        <taxon>Myxococcota</taxon>
        <taxon>Myxococcia</taxon>
        <taxon>Myxococcales</taxon>
        <taxon>Cystobacterineae</taxon>
        <taxon>Myxococcaceae</taxon>
        <taxon>Pseudomyxococcus</taxon>
    </lineage>
</organism>
<dbReference type="Gene3D" id="3.40.50.12780">
    <property type="entry name" value="N-terminal domain of ligase-like"/>
    <property type="match status" value="1"/>
</dbReference>
<evidence type="ECO:0000259" key="1">
    <source>
        <dbReference type="Pfam" id="PF00501"/>
    </source>
</evidence>
<dbReference type="SUPFAM" id="SSF56801">
    <property type="entry name" value="Acetyl-CoA synthetase-like"/>
    <property type="match status" value="1"/>
</dbReference>
<dbReference type="PATRIC" id="fig|1297742.4.peg.2436"/>
<dbReference type="STRING" id="1297742.A176_002413"/>
<dbReference type="InterPro" id="IPR000873">
    <property type="entry name" value="AMP-dep_synth/lig_dom"/>
</dbReference>
<dbReference type="EMBL" id="CP012109">
    <property type="protein sequence ID" value="AKQ65501.1"/>
    <property type="molecule type" value="Genomic_DNA"/>
</dbReference>
<feature type="domain" description="AMP-dependent synthetase/ligase" evidence="1">
    <location>
        <begin position="71"/>
        <end position="146"/>
    </location>
</feature>
<name>A0A0H4WPS7_9BACT</name>
<keyword evidence="3" id="KW-1185">Reference proteome</keyword>
<sequence length="569" mass="61405">MSFDVRVILEQFATGTVPPGGVSDWHSRSWSDPEGFAAALAPAHVGRGAPFKSRAGQHYDFFHDLVGRHATTDRIALRSFERARGWQTLSYRQLHEQAARRATAWAQRGVKPGSRLCLLLPPGPELLVSLAAALGLGACISLLPPGGRRFVARRLAALAPQHIAAEPHQAPLLGPFAKCLLSSQAPTTPALASYTYKPGETVGLLFSPLAAPPHMPVALRAEDAWRGALVDGLLTFGLAPGEHLAAPGFHPLQHLPALLFATLLRGACYLHVEMADLEAAPALLNDHPVRALGVTPALRDLLARTRTPLKSVGHWFRNPEAPLDWQSWRDWVKQCGVSSVPCANVLVDAAAGGAVLCSQRRVGDIHSEAPPAPGRAWALHDLNQSGQEAAGDTGIFTLLPAEDRPQGHVVLSRFREQYHYAGTLEARREGRVFPAAEVTEALHEEPGPALDTSLLSVPLSGLAGAHRFVLLVFTGGQPAGAAPSLSDLRRRIELQLGAEFLPDRFEFFPLHPRRQEGQLDDAWCRAQYLSGALHRKTSDPLFQALTTLRTHVVHGAVARGPGAPETPRR</sequence>
<gene>
    <name evidence="2" type="ORF">A176_002413</name>
</gene>